<dbReference type="EMBL" id="CP022437">
    <property type="protein sequence ID" value="ASN04865.1"/>
    <property type="molecule type" value="Genomic_DNA"/>
</dbReference>
<proteinExistence type="predicted"/>
<accession>A0A221MB38</accession>
<dbReference type="AlphaFoldDB" id="A0A221MB38"/>
<reference evidence="1 2" key="1">
    <citation type="journal article" date="2003" name="Int. J. Syst. Evol. Microbiol.">
        <title>Virgibacillus carmonensis sp. nov., Virgibacillus necropolis sp. nov. and Virgibacillus picturae sp. nov., three novel species isolated from deteriorated mural paintings, transfer of the species of the genus salibacillus to Virgibacillus, as Virgibacillus marismortui comb. nov. and Virgibacillus salexigens comb. nov., and emended description of the genus Virgibacillus.</title>
        <authorList>
            <person name="Heyrman J."/>
            <person name="Logan N.A."/>
            <person name="Busse H.J."/>
            <person name="Balcaen A."/>
            <person name="Lebbe L."/>
            <person name="Rodriguez-Diaz M."/>
            <person name="Swings J."/>
            <person name="De Vos P."/>
        </authorList>
    </citation>
    <scope>NUCLEOTIDE SEQUENCE [LARGE SCALE GENOMIC DNA]</scope>
    <source>
        <strain evidence="1 2">LMG 19488</strain>
    </source>
</reference>
<dbReference type="KEGG" id="vne:CFK40_07485"/>
<sequence>MIIDERTVCRSVRRVKLLIAGIVLKKGYTVMFMIVHGGLLIVMEDNVYCPNNDKLFSIIVFLRVFLT</sequence>
<evidence type="ECO:0000313" key="2">
    <source>
        <dbReference type="Proteomes" id="UP000204391"/>
    </source>
</evidence>
<evidence type="ECO:0000313" key="1">
    <source>
        <dbReference type="EMBL" id="ASN04865.1"/>
    </source>
</evidence>
<dbReference type="Proteomes" id="UP000204391">
    <property type="component" value="Chromosome"/>
</dbReference>
<gene>
    <name evidence="1" type="ORF">CFK40_07485</name>
</gene>
<keyword evidence="2" id="KW-1185">Reference proteome</keyword>
<protein>
    <submittedName>
        <fullName evidence="1">Uncharacterized protein</fullName>
    </submittedName>
</protein>
<organism evidence="1 2">
    <name type="scientific">Virgibacillus necropolis</name>
    <dbReference type="NCBI Taxonomy" id="163877"/>
    <lineage>
        <taxon>Bacteria</taxon>
        <taxon>Bacillati</taxon>
        <taxon>Bacillota</taxon>
        <taxon>Bacilli</taxon>
        <taxon>Bacillales</taxon>
        <taxon>Bacillaceae</taxon>
        <taxon>Virgibacillus</taxon>
    </lineage>
</organism>
<name>A0A221MB38_9BACI</name>